<dbReference type="PANTHER" id="PTHR11571:SF224">
    <property type="entry name" value="HEMATOPOIETIC PROSTAGLANDIN D SYNTHASE"/>
    <property type="match status" value="1"/>
</dbReference>
<dbReference type="InterPro" id="IPR004045">
    <property type="entry name" value="Glutathione_S-Trfase_N"/>
</dbReference>
<evidence type="ECO:0000256" key="1">
    <source>
        <dbReference type="ARBA" id="ARBA00011738"/>
    </source>
</evidence>
<dbReference type="InterPro" id="IPR050213">
    <property type="entry name" value="GST_superfamily"/>
</dbReference>
<dbReference type="SUPFAM" id="SSF52833">
    <property type="entry name" value="Thioredoxin-like"/>
    <property type="match status" value="1"/>
</dbReference>
<dbReference type="GO" id="GO:0004364">
    <property type="term" value="F:glutathione transferase activity"/>
    <property type="evidence" value="ECO:0007669"/>
    <property type="project" value="UniProtKB-EC"/>
</dbReference>
<reference evidence="9" key="2">
    <citation type="submission" date="2024-08" db="UniProtKB">
        <authorList>
            <consortium name="EnsemblMetazoa"/>
        </authorList>
    </citation>
    <scope>IDENTIFICATION</scope>
</reference>
<evidence type="ECO:0000256" key="3">
    <source>
        <dbReference type="ARBA" id="ARBA00022679"/>
    </source>
</evidence>
<comment type="catalytic activity">
    <reaction evidence="5">
        <text>RX + glutathione = an S-substituted glutathione + a halide anion + H(+)</text>
        <dbReference type="Rhea" id="RHEA:16437"/>
        <dbReference type="ChEBI" id="CHEBI:15378"/>
        <dbReference type="ChEBI" id="CHEBI:16042"/>
        <dbReference type="ChEBI" id="CHEBI:17792"/>
        <dbReference type="ChEBI" id="CHEBI:57925"/>
        <dbReference type="ChEBI" id="CHEBI:90779"/>
        <dbReference type="EC" id="2.5.1.18"/>
    </reaction>
</comment>
<evidence type="ECO:0000256" key="2">
    <source>
        <dbReference type="ARBA" id="ARBA00012452"/>
    </source>
</evidence>
<evidence type="ECO:0000259" key="8">
    <source>
        <dbReference type="PROSITE" id="PS50405"/>
    </source>
</evidence>
<dbReference type="InterPro" id="IPR010987">
    <property type="entry name" value="Glutathione-S-Trfase_C-like"/>
</dbReference>
<dbReference type="InterPro" id="IPR036282">
    <property type="entry name" value="Glutathione-S-Trfase_C_sf"/>
</dbReference>
<dbReference type="GO" id="GO:0004602">
    <property type="term" value="F:glutathione peroxidase activity"/>
    <property type="evidence" value="ECO:0007669"/>
    <property type="project" value="UniProtKB-ARBA"/>
</dbReference>
<dbReference type="KEGG" id="dpa:109543303"/>
<dbReference type="Proteomes" id="UP000019118">
    <property type="component" value="Unassembled WGS sequence"/>
</dbReference>
<dbReference type="FunFam" id="3.40.30.10:FF:000035">
    <property type="entry name" value="hematopoietic prostaglandin D synthase"/>
    <property type="match status" value="1"/>
</dbReference>
<organism evidence="9 10">
    <name type="scientific">Dendroctonus ponderosae</name>
    <name type="common">Mountain pine beetle</name>
    <dbReference type="NCBI Taxonomy" id="77166"/>
    <lineage>
        <taxon>Eukaryota</taxon>
        <taxon>Metazoa</taxon>
        <taxon>Ecdysozoa</taxon>
        <taxon>Arthropoda</taxon>
        <taxon>Hexapoda</taxon>
        <taxon>Insecta</taxon>
        <taxon>Pterygota</taxon>
        <taxon>Neoptera</taxon>
        <taxon>Endopterygota</taxon>
        <taxon>Coleoptera</taxon>
        <taxon>Polyphaga</taxon>
        <taxon>Cucujiformia</taxon>
        <taxon>Curculionidae</taxon>
        <taxon>Scolytinae</taxon>
        <taxon>Dendroctonus</taxon>
    </lineage>
</organism>
<dbReference type="SUPFAM" id="SSF47616">
    <property type="entry name" value="GST C-terminal domain-like"/>
    <property type="match status" value="1"/>
</dbReference>
<dbReference type="CDD" id="cd03192">
    <property type="entry name" value="GST_C_Sigma_like"/>
    <property type="match status" value="1"/>
</dbReference>
<dbReference type="CDD" id="cd03039">
    <property type="entry name" value="GST_N_Sigma_like"/>
    <property type="match status" value="1"/>
</dbReference>
<keyword evidence="6" id="KW-0732">Signal</keyword>
<dbReference type="Pfam" id="PF02798">
    <property type="entry name" value="GST_N"/>
    <property type="match status" value="1"/>
</dbReference>
<accession>A0AAR5Q5Q1</accession>
<keyword evidence="10" id="KW-1185">Reference proteome</keyword>
<comment type="similarity">
    <text evidence="4">Belongs to the GST superfamily. Sigma family.</text>
</comment>
<dbReference type="FunFam" id="1.20.1050.10:FF:000030">
    <property type="entry name" value="Glutathione S-transferase S1"/>
    <property type="match status" value="1"/>
</dbReference>
<evidence type="ECO:0000259" key="7">
    <source>
        <dbReference type="PROSITE" id="PS50404"/>
    </source>
</evidence>
<dbReference type="EC" id="2.5.1.18" evidence="2"/>
<dbReference type="PROSITE" id="PS50404">
    <property type="entry name" value="GST_NTER"/>
    <property type="match status" value="1"/>
</dbReference>
<dbReference type="SFLD" id="SFLDG01205">
    <property type="entry name" value="AMPS.1"/>
    <property type="match status" value="1"/>
</dbReference>
<evidence type="ECO:0000256" key="6">
    <source>
        <dbReference type="SAM" id="SignalP"/>
    </source>
</evidence>
<evidence type="ECO:0000313" key="10">
    <source>
        <dbReference type="Proteomes" id="UP000019118"/>
    </source>
</evidence>
<dbReference type="EnsemblMetazoa" id="XM_019912946.1">
    <property type="protein sequence ID" value="XP_019768505.1"/>
    <property type="gene ID" value="LOC109543303"/>
</dbReference>
<dbReference type="PROSITE" id="PS50405">
    <property type="entry name" value="GST_CTER"/>
    <property type="match status" value="1"/>
</dbReference>
<evidence type="ECO:0000313" key="9">
    <source>
        <dbReference type="EnsemblMetazoa" id="XP_019768505.1"/>
    </source>
</evidence>
<feature type="chain" id="PRO_5043479259" description="glutathione transferase" evidence="6">
    <location>
        <begin position="19"/>
        <end position="237"/>
    </location>
</feature>
<keyword evidence="3" id="KW-0808">Transferase</keyword>
<comment type="subunit">
    <text evidence="1">Homodimer.</text>
</comment>
<reference evidence="10" key="1">
    <citation type="journal article" date="2013" name="Genome Biol.">
        <title>Draft genome of the mountain pine beetle, Dendroctonus ponderosae Hopkins, a major forest pest.</title>
        <authorList>
            <person name="Keeling C.I."/>
            <person name="Yuen M.M."/>
            <person name="Liao N.Y."/>
            <person name="Docking T.R."/>
            <person name="Chan S.K."/>
            <person name="Taylor G.A."/>
            <person name="Palmquist D.L."/>
            <person name="Jackman S.D."/>
            <person name="Nguyen A."/>
            <person name="Li M."/>
            <person name="Henderson H."/>
            <person name="Janes J.K."/>
            <person name="Zhao Y."/>
            <person name="Pandoh P."/>
            <person name="Moore R."/>
            <person name="Sperling F.A."/>
            <person name="Huber D.P."/>
            <person name="Birol I."/>
            <person name="Jones S.J."/>
            <person name="Bohlmann J."/>
        </authorList>
    </citation>
    <scope>NUCLEOTIDE SEQUENCE</scope>
</reference>
<feature type="domain" description="GST C-terminal" evidence="8">
    <location>
        <begin position="111"/>
        <end position="234"/>
    </location>
</feature>
<feature type="signal peptide" evidence="6">
    <location>
        <begin position="1"/>
        <end position="18"/>
    </location>
</feature>
<dbReference type="SFLD" id="SFLDG00363">
    <property type="entry name" value="AMPS_(cytGST):_Alpha-__Mu-__Pi"/>
    <property type="match status" value="1"/>
</dbReference>
<dbReference type="AlphaFoldDB" id="A0AAR5Q5Q1"/>
<evidence type="ECO:0000256" key="4">
    <source>
        <dbReference type="ARBA" id="ARBA00038317"/>
    </source>
</evidence>
<dbReference type="SFLD" id="SFLDS00019">
    <property type="entry name" value="Glutathione_Transferase_(cytos"/>
    <property type="match status" value="1"/>
</dbReference>
<dbReference type="Gene3D" id="1.20.1050.10">
    <property type="match status" value="1"/>
</dbReference>
<dbReference type="InterPro" id="IPR004046">
    <property type="entry name" value="GST_C"/>
</dbReference>
<dbReference type="GO" id="GO:0006749">
    <property type="term" value="P:glutathione metabolic process"/>
    <property type="evidence" value="ECO:0007669"/>
    <property type="project" value="TreeGrafter"/>
</dbReference>
<sequence length="237" mass="27190">MYLHVLLSALSFFAVSFISNHNRSLRMTDDNHQYKLLYFDLPGKAEHIRYIFAYAGVEYEDERIQKDKWPEIKKSTPYGKVPVLEIDGQQVAQSNAIARYLARKFGLVGQTEWEALQCDVLVDTLGDLQAAVMQIMKEPDPIKREEIRARVTKEELPFYLSKFEKIVQENGGFSVGSDITWSDLVFAVLLDQFESMYGKTALNGYPSLKGLKDKVHNIPGIKSYLEKRPPKSPMPRH</sequence>
<gene>
    <name evidence="9" type="primary">109543303</name>
</gene>
<protein>
    <recommendedName>
        <fullName evidence="2">glutathione transferase</fullName>
        <ecNumber evidence="2">2.5.1.18</ecNumber>
    </recommendedName>
</protein>
<dbReference type="Pfam" id="PF14497">
    <property type="entry name" value="GST_C_3"/>
    <property type="match status" value="1"/>
</dbReference>
<feature type="domain" description="GST N-terminal" evidence="7">
    <location>
        <begin position="32"/>
        <end position="109"/>
    </location>
</feature>
<dbReference type="InterPro" id="IPR036249">
    <property type="entry name" value="Thioredoxin-like_sf"/>
</dbReference>
<dbReference type="PANTHER" id="PTHR11571">
    <property type="entry name" value="GLUTATHIONE S-TRANSFERASE"/>
    <property type="match status" value="1"/>
</dbReference>
<proteinExistence type="inferred from homology"/>
<dbReference type="InterPro" id="IPR040079">
    <property type="entry name" value="Glutathione_S-Trfase"/>
</dbReference>
<evidence type="ECO:0000256" key="5">
    <source>
        <dbReference type="ARBA" id="ARBA00047960"/>
    </source>
</evidence>
<name>A0AAR5Q5Q1_DENPD</name>
<dbReference type="Gene3D" id="3.40.30.10">
    <property type="entry name" value="Glutaredoxin"/>
    <property type="match status" value="1"/>
</dbReference>